<dbReference type="InParanoid" id="C1DYU0"/>
<keyword evidence="3" id="KW-0813">Transport</keyword>
<dbReference type="RefSeq" id="XP_002499744.1">
    <property type="nucleotide sequence ID" value="XM_002499698.1"/>
</dbReference>
<dbReference type="InterPro" id="IPR016024">
    <property type="entry name" value="ARM-type_fold"/>
</dbReference>
<dbReference type="STRING" id="296587.C1DYU0"/>
<dbReference type="InterPro" id="IPR002553">
    <property type="entry name" value="Clathrin/coatomer_adapt-like_N"/>
</dbReference>
<evidence type="ECO:0008006" key="11">
    <source>
        <dbReference type="Google" id="ProtNLM"/>
    </source>
</evidence>
<dbReference type="GO" id="GO:0030131">
    <property type="term" value="C:clathrin adaptor complex"/>
    <property type="evidence" value="ECO:0007669"/>
    <property type="project" value="InterPro"/>
</dbReference>
<reference evidence="9 10" key="1">
    <citation type="journal article" date="2009" name="Science">
        <title>Green evolution and dynamic adaptations revealed by genomes of the marine picoeukaryotes Micromonas.</title>
        <authorList>
            <person name="Worden A.Z."/>
            <person name="Lee J.H."/>
            <person name="Mock T."/>
            <person name="Rouze P."/>
            <person name="Simmons M.P."/>
            <person name="Aerts A.L."/>
            <person name="Allen A.E."/>
            <person name="Cuvelier M.L."/>
            <person name="Derelle E."/>
            <person name="Everett M.V."/>
            <person name="Foulon E."/>
            <person name="Grimwood J."/>
            <person name="Gundlach H."/>
            <person name="Henrissat B."/>
            <person name="Napoli C."/>
            <person name="McDonald S.M."/>
            <person name="Parker M.S."/>
            <person name="Rombauts S."/>
            <person name="Salamov A."/>
            <person name="Von Dassow P."/>
            <person name="Badger J.H."/>
            <person name="Coutinho P.M."/>
            <person name="Demir E."/>
            <person name="Dubchak I."/>
            <person name="Gentemann C."/>
            <person name="Eikrem W."/>
            <person name="Gready J.E."/>
            <person name="John U."/>
            <person name="Lanier W."/>
            <person name="Lindquist E.A."/>
            <person name="Lucas S."/>
            <person name="Mayer K.F."/>
            <person name="Moreau H."/>
            <person name="Not F."/>
            <person name="Otillar R."/>
            <person name="Panaud O."/>
            <person name="Pangilinan J."/>
            <person name="Paulsen I."/>
            <person name="Piegu B."/>
            <person name="Poliakov A."/>
            <person name="Robbens S."/>
            <person name="Schmutz J."/>
            <person name="Toulza E."/>
            <person name="Wyss T."/>
            <person name="Zelensky A."/>
            <person name="Zhou K."/>
            <person name="Armbrust E.V."/>
            <person name="Bhattacharya D."/>
            <person name="Goodenough U.W."/>
            <person name="Van de Peer Y."/>
            <person name="Grigoriev I.V."/>
        </authorList>
    </citation>
    <scope>NUCLEOTIDE SEQUENCE [LARGE SCALE GENOMIC DNA]</scope>
    <source>
        <strain evidence="10">RCC299 / NOUM17</strain>
    </source>
</reference>
<dbReference type="Gene3D" id="3.30.310.10">
    <property type="entry name" value="TATA-Binding Protein"/>
    <property type="match status" value="1"/>
</dbReference>
<dbReference type="GO" id="GO:0016192">
    <property type="term" value="P:vesicle-mediated transport"/>
    <property type="evidence" value="ECO:0007669"/>
    <property type="project" value="InterPro"/>
</dbReference>
<accession>C1DYU0</accession>
<evidence type="ECO:0000256" key="4">
    <source>
        <dbReference type="ARBA" id="ARBA00022927"/>
    </source>
</evidence>
<keyword evidence="4" id="KW-0653">Protein transport</keyword>
<dbReference type="Pfam" id="PF01602">
    <property type="entry name" value="Adaptin_N"/>
    <property type="match status" value="1"/>
</dbReference>
<dbReference type="Proteomes" id="UP000002009">
    <property type="component" value="Chromosome 2"/>
</dbReference>
<proteinExistence type="inferred from homology"/>
<evidence type="ECO:0000256" key="3">
    <source>
        <dbReference type="ARBA" id="ARBA00022448"/>
    </source>
</evidence>
<dbReference type="GeneID" id="8240939"/>
<dbReference type="PANTHER" id="PTHR11134">
    <property type="entry name" value="ADAPTOR COMPLEX SUBUNIT BETA FAMILY MEMBER"/>
    <property type="match status" value="1"/>
</dbReference>
<name>C1DYU0_MICCC</name>
<gene>
    <name evidence="9" type="ORF">MICPUN_55828</name>
</gene>
<dbReference type="Gene3D" id="1.25.10.10">
    <property type="entry name" value="Leucine-rich Repeat Variant"/>
    <property type="match status" value="1"/>
</dbReference>
<evidence type="ECO:0000256" key="6">
    <source>
        <dbReference type="SAM" id="MobiDB-lite"/>
    </source>
</evidence>
<dbReference type="OMA" id="ANCMHAL"/>
<comment type="subcellular location">
    <subcellularLocation>
        <location evidence="1">Endomembrane system</location>
    </subcellularLocation>
</comment>
<evidence type="ECO:0000256" key="5">
    <source>
        <dbReference type="ARBA" id="ARBA00023136"/>
    </source>
</evidence>
<comment type="similarity">
    <text evidence="2">Belongs to the adaptor complexes large subunit family.</text>
</comment>
<feature type="domain" description="Beta-adaptin appendage C-terminal subdomain" evidence="8">
    <location>
        <begin position="686"/>
        <end position="788"/>
    </location>
</feature>
<dbReference type="GO" id="GO:0012505">
    <property type="term" value="C:endomembrane system"/>
    <property type="evidence" value="ECO:0007669"/>
    <property type="project" value="UniProtKB-SubCell"/>
</dbReference>
<evidence type="ECO:0000313" key="9">
    <source>
        <dbReference type="EMBL" id="ACO61002.1"/>
    </source>
</evidence>
<dbReference type="Pfam" id="PF09066">
    <property type="entry name" value="B2-adapt-app_C"/>
    <property type="match status" value="1"/>
</dbReference>
<evidence type="ECO:0000256" key="1">
    <source>
        <dbReference type="ARBA" id="ARBA00004308"/>
    </source>
</evidence>
<feature type="domain" description="Clathrin/coatomer adaptor adaptin-like N-terminal" evidence="7">
    <location>
        <begin position="18"/>
        <end position="532"/>
    </location>
</feature>
<sequence length="809" mass="87100">MAAARTKRSEMTDISAALRTFASKGRPTKEEQAQRRQLFQKVIQYLTIGIDMSPVFSDVIMNAHTTDVATKKMLYHYITHYAQANADLALLTVNTLQKDCREEDPVIRGLALRSMASMQVPDLVEYLIDAIRLGLKDADPYPRKTAALGVLKVHDLAPEALAETEILEEVRRMLISDRDASVVANCLIVLREIDGERALATKQNVYGLINRIKDFTQWSQVTILETVALYKPADKSETFDVMNALEDRLQSSNSAVVLGTVKVFLHATLDLPDVHQQVFERLKAPLFTLANAGAAETAYAVWAHLHLLTMRAPPLFAMDYKSFFCRGSDAPAVKKLKIEMLTAVADDVNTYDIVSELCEYVTDVDAVIAREGVRAVGRIALDGDQNVAGIVDRLLQFIEYNQEHITAETLVQVKDLVRKHPRWIDQCVVAVSGIELETIVEPEAKAALVYLYGEFGQAMPEAPYMLEPLLDEFDEEESEEVRLELLASAMKLFFKRAPEMRDMLGKALAAGTNDANQDVHDRALMYARLLHQDPEAASRVIAGYKESVANFSDGAGFADKFGEQIFDEFNSLSVLYRKPAFLFTDDKPVEVPRTPDVIEAAGGGGGGSAMMGDSLIDFGDEPVGASSSRSAIDDLLGMPAGGGGGGGGGGGSGPGSSHNLLDLLDVPMDSASIPAAPPPPLVLRPAPSLDAATFQARWAALPPAPGCVSGPRVLTLGANAPAVLTAPPPLMSHLATRGFATIASGGAPSTGFKYYFYAQAADGAGTFLVEAVVNPVARAANVVLKTDAGDQRGAAAEDILAEAMASFAA</sequence>
<dbReference type="FunFam" id="1.25.10.10:FF:000113">
    <property type="entry name" value="Beta-adaptin-like protein A"/>
    <property type="match status" value="1"/>
</dbReference>
<evidence type="ECO:0000259" key="7">
    <source>
        <dbReference type="Pfam" id="PF01602"/>
    </source>
</evidence>
<dbReference type="FunCoup" id="C1DYU0">
    <property type="interactions" value="1477"/>
</dbReference>
<dbReference type="InterPro" id="IPR011989">
    <property type="entry name" value="ARM-like"/>
</dbReference>
<evidence type="ECO:0000256" key="2">
    <source>
        <dbReference type="ARBA" id="ARBA00006613"/>
    </source>
</evidence>
<dbReference type="InterPro" id="IPR026739">
    <property type="entry name" value="AP_beta"/>
</dbReference>
<feature type="compositionally biased region" description="Gly residues" evidence="6">
    <location>
        <begin position="639"/>
        <end position="654"/>
    </location>
</feature>
<dbReference type="KEGG" id="mis:MICPUN_55828"/>
<dbReference type="AlphaFoldDB" id="C1DYU0"/>
<dbReference type="eggNOG" id="KOG1061">
    <property type="taxonomic scope" value="Eukaryota"/>
</dbReference>
<dbReference type="SUPFAM" id="SSF48371">
    <property type="entry name" value="ARM repeat"/>
    <property type="match status" value="1"/>
</dbReference>
<protein>
    <recommendedName>
        <fullName evidence="11">Beta-adaptin-like protein</fullName>
    </recommendedName>
</protein>
<evidence type="ECO:0000313" key="10">
    <source>
        <dbReference type="Proteomes" id="UP000002009"/>
    </source>
</evidence>
<dbReference type="InterPro" id="IPR015151">
    <property type="entry name" value="B-adaptin_app_sub_C"/>
</dbReference>
<dbReference type="EMBL" id="CP001323">
    <property type="protein sequence ID" value="ACO61002.1"/>
    <property type="molecule type" value="Genomic_DNA"/>
</dbReference>
<feature type="region of interest" description="Disordered" evidence="6">
    <location>
        <begin position="637"/>
        <end position="659"/>
    </location>
</feature>
<dbReference type="InterPro" id="IPR012295">
    <property type="entry name" value="TBP_dom_sf"/>
</dbReference>
<dbReference type="OrthoDB" id="497003at2759"/>
<evidence type="ECO:0000259" key="8">
    <source>
        <dbReference type="Pfam" id="PF09066"/>
    </source>
</evidence>
<organism evidence="9 10">
    <name type="scientific">Micromonas commoda (strain RCC299 / NOUM17 / CCMP2709)</name>
    <name type="common">Picoplanktonic green alga</name>
    <dbReference type="NCBI Taxonomy" id="296587"/>
    <lineage>
        <taxon>Eukaryota</taxon>
        <taxon>Viridiplantae</taxon>
        <taxon>Chlorophyta</taxon>
        <taxon>Mamiellophyceae</taxon>
        <taxon>Mamiellales</taxon>
        <taxon>Mamiellaceae</taxon>
        <taxon>Micromonas</taxon>
    </lineage>
</organism>
<keyword evidence="10" id="KW-1185">Reference proteome</keyword>
<keyword evidence="5" id="KW-0472">Membrane</keyword>
<dbReference type="GO" id="GO:0006886">
    <property type="term" value="P:intracellular protein transport"/>
    <property type="evidence" value="ECO:0007669"/>
    <property type="project" value="InterPro"/>
</dbReference>